<dbReference type="AlphaFoldDB" id="A0AAD7XS27"/>
<dbReference type="RefSeq" id="XP_058337284.1">
    <property type="nucleotide sequence ID" value="XM_058491942.1"/>
</dbReference>
<feature type="compositionally biased region" description="Low complexity" evidence="1">
    <location>
        <begin position="512"/>
        <end position="565"/>
    </location>
</feature>
<organism evidence="2 3">
    <name type="scientific">Lichtheimia ornata</name>
    <dbReference type="NCBI Taxonomy" id="688661"/>
    <lineage>
        <taxon>Eukaryota</taxon>
        <taxon>Fungi</taxon>
        <taxon>Fungi incertae sedis</taxon>
        <taxon>Mucoromycota</taxon>
        <taxon>Mucoromycotina</taxon>
        <taxon>Mucoromycetes</taxon>
        <taxon>Mucorales</taxon>
        <taxon>Lichtheimiaceae</taxon>
        <taxon>Lichtheimia</taxon>
    </lineage>
</organism>
<proteinExistence type="predicted"/>
<feature type="compositionally biased region" description="Acidic residues" evidence="1">
    <location>
        <begin position="308"/>
        <end position="317"/>
    </location>
</feature>
<feature type="compositionally biased region" description="Low complexity" evidence="1">
    <location>
        <begin position="428"/>
        <end position="455"/>
    </location>
</feature>
<gene>
    <name evidence="2" type="ORF">O0I10_011992</name>
</gene>
<feature type="region of interest" description="Disordered" evidence="1">
    <location>
        <begin position="428"/>
        <end position="578"/>
    </location>
</feature>
<feature type="compositionally biased region" description="Pro residues" evidence="1">
    <location>
        <begin position="502"/>
        <end position="511"/>
    </location>
</feature>
<keyword evidence="3" id="KW-1185">Reference proteome</keyword>
<accession>A0AAD7XS27</accession>
<protein>
    <submittedName>
        <fullName evidence="2">Uncharacterized protein</fullName>
    </submittedName>
</protein>
<feature type="compositionally biased region" description="Low complexity" evidence="1">
    <location>
        <begin position="475"/>
        <end position="497"/>
    </location>
</feature>
<evidence type="ECO:0000313" key="3">
    <source>
        <dbReference type="Proteomes" id="UP001234581"/>
    </source>
</evidence>
<feature type="compositionally biased region" description="Pro residues" evidence="1">
    <location>
        <begin position="323"/>
        <end position="343"/>
    </location>
</feature>
<comment type="caution">
    <text evidence="2">The sequence shown here is derived from an EMBL/GenBank/DDBJ whole genome shotgun (WGS) entry which is preliminary data.</text>
</comment>
<dbReference type="GeneID" id="83219382"/>
<dbReference type="EMBL" id="JARTCD010000107">
    <property type="protein sequence ID" value="KAJ8652370.1"/>
    <property type="molecule type" value="Genomic_DNA"/>
</dbReference>
<dbReference type="Proteomes" id="UP001234581">
    <property type="component" value="Unassembled WGS sequence"/>
</dbReference>
<sequence>MLWCPRAELWCPKLFPIKIAIVHSFWCLCRGVACPLLPALHVLDRFVVFVQKWVSIANPRSLERLLEANATLDLKVPVRPPPVVGVVVTCLSSRAEGLEILSRHAVRFSPSCPLPAGVPCLHEGSQVVCGTCVGFDPCVSRVGAGDEVVSVSARGVGVAPTCVSAVVEVADEGVEGVVDGDKALGVDPAGDDPVRVPAVDVVGVVVPGPADVIAEEDGVVAPAAVGEEARDVPAADDGVGDFGAQDEDEMELLSLLFRYMTVDDPFDEDTHMREPADWRFVEPRDDMEVDDDLLSVMSVHLDSSPFVYDDDNDDPIDIDMPSPVIPSQPATPPTSPPPSPTPVPMEVDTTIIAPTITTTASTTTITNTVTTTMPSTMPTPIPATTITNTAPITTPSTAAVATSPPLSPPLNPVMSLIQARIQRIRQAALTPTTPSNSATPTATATMPTTNAAIPTSSHSRINPDMPPPPPRPRRTILTTTPTTSSTSTATSTPSSSRIVRPDMPPPPPRPPRATATPSSSSSFRQSSSSSSSNTANSSTPRESAQLQQPATTATTTATSTPSLSSDVRDAQEALGLFD</sequence>
<feature type="region of interest" description="Disordered" evidence="1">
    <location>
        <begin position="305"/>
        <end position="343"/>
    </location>
</feature>
<reference evidence="2 3" key="1">
    <citation type="submission" date="2023-03" db="EMBL/GenBank/DDBJ databases">
        <title>Genome sequence of Lichtheimia ornata CBS 291.66.</title>
        <authorList>
            <person name="Mohabir J.T."/>
            <person name="Shea T.P."/>
            <person name="Kurbessoian T."/>
            <person name="Berby B."/>
            <person name="Fontaine J."/>
            <person name="Livny J."/>
            <person name="Gnirke A."/>
            <person name="Stajich J.E."/>
            <person name="Cuomo C.A."/>
        </authorList>
    </citation>
    <scope>NUCLEOTIDE SEQUENCE [LARGE SCALE GENOMIC DNA]</scope>
    <source>
        <strain evidence="2">CBS 291.66</strain>
    </source>
</reference>
<evidence type="ECO:0000256" key="1">
    <source>
        <dbReference type="SAM" id="MobiDB-lite"/>
    </source>
</evidence>
<name>A0AAD7XS27_9FUNG</name>
<evidence type="ECO:0000313" key="2">
    <source>
        <dbReference type="EMBL" id="KAJ8652370.1"/>
    </source>
</evidence>